<organism evidence="2">
    <name type="scientific">Gaeumannomyces tritici (strain R3-111a-1)</name>
    <name type="common">Wheat and barley take-all root rot fungus</name>
    <name type="synonym">Gaeumannomyces graminis var. tritici</name>
    <dbReference type="NCBI Taxonomy" id="644352"/>
    <lineage>
        <taxon>Eukaryota</taxon>
        <taxon>Fungi</taxon>
        <taxon>Dikarya</taxon>
        <taxon>Ascomycota</taxon>
        <taxon>Pezizomycotina</taxon>
        <taxon>Sordariomycetes</taxon>
        <taxon>Sordariomycetidae</taxon>
        <taxon>Magnaporthales</taxon>
        <taxon>Magnaporthaceae</taxon>
        <taxon>Gaeumannomyces</taxon>
    </lineage>
</organism>
<dbReference type="GeneID" id="20344663"/>
<dbReference type="EnsemblFungi" id="EJT79116">
    <property type="protein sequence ID" value="EJT79116"/>
    <property type="gene ID" value="GGTG_04205"/>
</dbReference>
<evidence type="ECO:0000313" key="3">
    <source>
        <dbReference type="EnsemblFungi" id="EJT79116"/>
    </source>
</evidence>
<dbReference type="VEuPathDB" id="FungiDB:GGTG_04205"/>
<feature type="region of interest" description="Disordered" evidence="1">
    <location>
        <begin position="28"/>
        <end position="69"/>
    </location>
</feature>
<sequence>MYICDSDAKPRPTPICCSGCARSTPRMADAKQKLTTAATAPGPGEGRGDDGEDAPDLSPCADQQESVGQASSSLALNGLTHLLVLQLGHGSVCRYVRGSLAWVAQPQNEDRAAGADENGPDFQLELMGRLAMRVPPQDGCQPAYDGDDGNAAQKCLSNHELDLDCRNPNLQVCTHESGLA</sequence>
<gene>
    <name evidence="3" type="primary">20344663</name>
    <name evidence="2" type="ORF">GGTG_04205</name>
</gene>
<evidence type="ECO:0000313" key="2">
    <source>
        <dbReference type="EMBL" id="EJT79116.1"/>
    </source>
</evidence>
<protein>
    <submittedName>
        <fullName evidence="2 3">Uncharacterized protein</fullName>
    </submittedName>
</protein>
<dbReference type="RefSeq" id="XP_009220261.1">
    <property type="nucleotide sequence ID" value="XM_009221997.1"/>
</dbReference>
<dbReference type="AlphaFoldDB" id="J3NSF3"/>
<evidence type="ECO:0000256" key="1">
    <source>
        <dbReference type="SAM" id="MobiDB-lite"/>
    </source>
</evidence>
<reference evidence="2" key="3">
    <citation type="submission" date="2010-09" db="EMBL/GenBank/DDBJ databases">
        <title>Annotation of Gaeumannomyces graminis var. tritici R3-111a-1.</title>
        <authorList>
            <consortium name="The Broad Institute Genome Sequencing Platform"/>
            <person name="Ma L.-J."/>
            <person name="Dead R."/>
            <person name="Young S.K."/>
            <person name="Zeng Q."/>
            <person name="Gargeya S."/>
            <person name="Fitzgerald M."/>
            <person name="Haas B."/>
            <person name="Abouelleil A."/>
            <person name="Alvarado L."/>
            <person name="Arachchi H.M."/>
            <person name="Berlin A."/>
            <person name="Brown A."/>
            <person name="Chapman S.B."/>
            <person name="Chen Z."/>
            <person name="Dunbar C."/>
            <person name="Freedman E."/>
            <person name="Gearin G."/>
            <person name="Gellesch M."/>
            <person name="Goldberg J."/>
            <person name="Griggs A."/>
            <person name="Gujja S."/>
            <person name="Heiman D."/>
            <person name="Howarth C."/>
            <person name="Larson L."/>
            <person name="Lui A."/>
            <person name="MacDonald P.J.P."/>
            <person name="Mehta T."/>
            <person name="Montmayeur A."/>
            <person name="Murphy C."/>
            <person name="Neiman D."/>
            <person name="Pearson M."/>
            <person name="Priest M."/>
            <person name="Roberts A."/>
            <person name="Saif S."/>
            <person name="Shea T."/>
            <person name="Shenoy N."/>
            <person name="Sisk P."/>
            <person name="Stolte C."/>
            <person name="Sykes S."/>
            <person name="Yandava C."/>
            <person name="Wortman J."/>
            <person name="Nusbaum C."/>
            <person name="Birren B."/>
        </authorList>
    </citation>
    <scope>NUCLEOTIDE SEQUENCE</scope>
    <source>
        <strain evidence="2">R3-111a-1</strain>
    </source>
</reference>
<reference evidence="2" key="2">
    <citation type="submission" date="2010-07" db="EMBL/GenBank/DDBJ databases">
        <authorList>
            <consortium name="The Broad Institute Genome Sequencing Platform"/>
            <consortium name="Broad Institute Genome Sequencing Center for Infectious Disease"/>
            <person name="Ma L.-J."/>
            <person name="Dead R."/>
            <person name="Young S."/>
            <person name="Zeng Q."/>
            <person name="Koehrsen M."/>
            <person name="Alvarado L."/>
            <person name="Berlin A."/>
            <person name="Chapman S.B."/>
            <person name="Chen Z."/>
            <person name="Freedman E."/>
            <person name="Gellesch M."/>
            <person name="Goldberg J."/>
            <person name="Griggs A."/>
            <person name="Gujja S."/>
            <person name="Heilman E.R."/>
            <person name="Heiman D."/>
            <person name="Hepburn T."/>
            <person name="Howarth C."/>
            <person name="Jen D."/>
            <person name="Larson L."/>
            <person name="Mehta T."/>
            <person name="Neiman D."/>
            <person name="Pearson M."/>
            <person name="Roberts A."/>
            <person name="Saif S."/>
            <person name="Shea T."/>
            <person name="Shenoy N."/>
            <person name="Sisk P."/>
            <person name="Stolte C."/>
            <person name="Sykes S."/>
            <person name="Walk T."/>
            <person name="White J."/>
            <person name="Yandava C."/>
            <person name="Haas B."/>
            <person name="Nusbaum C."/>
            <person name="Birren B."/>
        </authorList>
    </citation>
    <scope>NUCLEOTIDE SEQUENCE</scope>
    <source>
        <strain evidence="2">R3-111a-1</strain>
    </source>
</reference>
<keyword evidence="4" id="KW-1185">Reference proteome</keyword>
<dbReference type="EMBL" id="GL385396">
    <property type="protein sequence ID" value="EJT79116.1"/>
    <property type="molecule type" value="Genomic_DNA"/>
</dbReference>
<reference evidence="3" key="5">
    <citation type="submission" date="2018-04" db="UniProtKB">
        <authorList>
            <consortium name="EnsemblFungi"/>
        </authorList>
    </citation>
    <scope>IDENTIFICATION</scope>
    <source>
        <strain evidence="3">R3-111a-1</strain>
    </source>
</reference>
<proteinExistence type="predicted"/>
<dbReference type="HOGENOM" id="CLU_1496289_0_0_1"/>
<accession>J3NSF3</accession>
<reference evidence="4" key="1">
    <citation type="submission" date="2010-07" db="EMBL/GenBank/DDBJ databases">
        <title>The genome sequence of Gaeumannomyces graminis var. tritici strain R3-111a-1.</title>
        <authorList>
            <consortium name="The Broad Institute Genome Sequencing Platform"/>
            <person name="Ma L.-J."/>
            <person name="Dead R."/>
            <person name="Young S."/>
            <person name="Zeng Q."/>
            <person name="Koehrsen M."/>
            <person name="Alvarado L."/>
            <person name="Berlin A."/>
            <person name="Chapman S.B."/>
            <person name="Chen Z."/>
            <person name="Freedman E."/>
            <person name="Gellesch M."/>
            <person name="Goldberg J."/>
            <person name="Griggs A."/>
            <person name="Gujja S."/>
            <person name="Heilman E.R."/>
            <person name="Heiman D."/>
            <person name="Hepburn T."/>
            <person name="Howarth C."/>
            <person name="Jen D."/>
            <person name="Larson L."/>
            <person name="Mehta T."/>
            <person name="Neiman D."/>
            <person name="Pearson M."/>
            <person name="Roberts A."/>
            <person name="Saif S."/>
            <person name="Shea T."/>
            <person name="Shenoy N."/>
            <person name="Sisk P."/>
            <person name="Stolte C."/>
            <person name="Sykes S."/>
            <person name="Walk T."/>
            <person name="White J."/>
            <person name="Yandava C."/>
            <person name="Haas B."/>
            <person name="Nusbaum C."/>
            <person name="Birren B."/>
        </authorList>
    </citation>
    <scope>NUCLEOTIDE SEQUENCE [LARGE SCALE GENOMIC DNA]</scope>
    <source>
        <strain evidence="4">R3-111a-1</strain>
    </source>
</reference>
<evidence type="ECO:0000313" key="4">
    <source>
        <dbReference type="Proteomes" id="UP000006039"/>
    </source>
</evidence>
<dbReference type="Proteomes" id="UP000006039">
    <property type="component" value="Unassembled WGS sequence"/>
</dbReference>
<name>J3NSF3_GAET3</name>
<reference evidence="3" key="4">
    <citation type="journal article" date="2015" name="G3 (Bethesda)">
        <title>Genome sequences of three phytopathogenic species of the Magnaporthaceae family of fungi.</title>
        <authorList>
            <person name="Okagaki L.H."/>
            <person name="Nunes C.C."/>
            <person name="Sailsbery J."/>
            <person name="Clay B."/>
            <person name="Brown D."/>
            <person name="John T."/>
            <person name="Oh Y."/>
            <person name="Young N."/>
            <person name="Fitzgerald M."/>
            <person name="Haas B.J."/>
            <person name="Zeng Q."/>
            <person name="Young S."/>
            <person name="Adiconis X."/>
            <person name="Fan L."/>
            <person name="Levin J.Z."/>
            <person name="Mitchell T.K."/>
            <person name="Okubara P.A."/>
            <person name="Farman M.L."/>
            <person name="Kohn L.M."/>
            <person name="Birren B."/>
            <person name="Ma L.-J."/>
            <person name="Dean R.A."/>
        </authorList>
    </citation>
    <scope>NUCLEOTIDE SEQUENCE</scope>
    <source>
        <strain evidence="3">R3-111a-1</strain>
    </source>
</reference>